<dbReference type="Gene3D" id="3.90.550.10">
    <property type="entry name" value="Spore Coat Polysaccharide Biosynthesis Protein SpsA, Chain A"/>
    <property type="match status" value="1"/>
</dbReference>
<dbReference type="Pfam" id="PF00483">
    <property type="entry name" value="NTP_transferase"/>
    <property type="match status" value="1"/>
</dbReference>
<comment type="similarity">
    <text evidence="2">Belongs to the eIF-2B gamma/epsilon subunits family.</text>
</comment>
<dbReference type="Proteomes" id="UP001470230">
    <property type="component" value="Unassembled WGS sequence"/>
</dbReference>
<keyword evidence="8" id="KW-0396">Initiation factor</keyword>
<keyword evidence="9" id="KW-1185">Reference proteome</keyword>
<dbReference type="SUPFAM" id="SSF53448">
    <property type="entry name" value="Nucleotide-diphospho-sugar transferases"/>
    <property type="match status" value="1"/>
</dbReference>
<evidence type="ECO:0000256" key="3">
    <source>
        <dbReference type="ARBA" id="ARBA00022490"/>
    </source>
</evidence>
<evidence type="ECO:0000256" key="1">
    <source>
        <dbReference type="ARBA" id="ARBA00004514"/>
    </source>
</evidence>
<dbReference type="InterPro" id="IPR056764">
    <property type="entry name" value="LbH_EIF2B3/5"/>
</dbReference>
<feature type="region of interest" description="Disordered" evidence="5">
    <location>
        <begin position="536"/>
        <end position="559"/>
    </location>
</feature>
<reference evidence="8 9" key="1">
    <citation type="submission" date="2024-04" db="EMBL/GenBank/DDBJ databases">
        <title>Tritrichomonas musculus Genome.</title>
        <authorList>
            <person name="Alves-Ferreira E."/>
            <person name="Grigg M."/>
            <person name="Lorenzi H."/>
            <person name="Galac M."/>
        </authorList>
    </citation>
    <scope>NUCLEOTIDE SEQUENCE [LARGE SCALE GENOMIC DNA]</scope>
    <source>
        <strain evidence="8 9">EAF2021</strain>
    </source>
</reference>
<evidence type="ECO:0000313" key="8">
    <source>
        <dbReference type="EMBL" id="KAK8839377.1"/>
    </source>
</evidence>
<feature type="domain" description="EIF2B subunit epsilon/gamma LbH" evidence="7">
    <location>
        <begin position="359"/>
        <end position="456"/>
    </location>
</feature>
<accession>A0ABR2GZL6</accession>
<feature type="compositionally biased region" description="Acidic residues" evidence="5">
    <location>
        <begin position="539"/>
        <end position="559"/>
    </location>
</feature>
<dbReference type="InterPro" id="IPR029044">
    <property type="entry name" value="Nucleotide-diphossugar_trans"/>
</dbReference>
<sequence>MSKNQKQHQNKSQKQKFEEEKPNTVAFVLCHPIDSKLSPISKEIPPCLFPLCNIPVLFYNLHWLHTNDVDKIYIVCQDSHEKVIRKYLNEWQETIKFKSIEILPTSTQTQQINSIGDSIRWIYSSSSVVLNFNNCIIIPGTLVTNVPLKQVLNEHEKRMKKPAKKGKGKPILTTIFTQNKIDQKNGYSALLENDGTILQLDIPSDIDFIQKERQIPFQKEKTQSIKTGLKDTQIYICAPELMEVFVSDCNFNWNSIMNDCVASTVALEIDKKSVHATVLQDSFFAAQINDLQSYMDASLAVIHKRMSPIVLEANLSSASRSYSLFFDDEDDENEEEEEENLNDDDFEVCLTEFKLVNESVYFDRDVSVSSSSSVGPSVVVGSSTKIGNNCKIENCVIGSECTIGDNVVMKDSIIWDRVVIEEGAKIDNCLVASDTNIKKDVKVNFGCVLSFNVIVDVDLPPCRRLTGYEIGDNNEKEIEFRADVAPKWLKNYIKNKKPLPSSECSYFEYRPSTESEIPFLHLWRKLSPDTFPIDIENIEKEDEVQEDEDDDEEEEDILY</sequence>
<keyword evidence="3" id="KW-0963">Cytoplasm</keyword>
<evidence type="ECO:0000259" key="6">
    <source>
        <dbReference type="Pfam" id="PF00483"/>
    </source>
</evidence>
<dbReference type="EMBL" id="JAPFFF010000052">
    <property type="protein sequence ID" value="KAK8839377.1"/>
    <property type="molecule type" value="Genomic_DNA"/>
</dbReference>
<organism evidence="8 9">
    <name type="scientific">Tritrichomonas musculus</name>
    <dbReference type="NCBI Taxonomy" id="1915356"/>
    <lineage>
        <taxon>Eukaryota</taxon>
        <taxon>Metamonada</taxon>
        <taxon>Parabasalia</taxon>
        <taxon>Tritrichomonadida</taxon>
        <taxon>Tritrichomonadidae</taxon>
        <taxon>Tritrichomonas</taxon>
    </lineage>
</organism>
<dbReference type="InterPro" id="IPR005835">
    <property type="entry name" value="NTP_transferase_dom"/>
</dbReference>
<keyword evidence="8" id="KW-0648">Protein biosynthesis</keyword>
<comment type="subunit">
    <text evidence="4">Component of the translation initiation factor 2B (eIF2B) complex which is a heterodecamer of two sets of five different subunits: alpha, beta, gamma, delta and epsilon. Subunits alpha, beta and delta comprise a regulatory subcomplex and subunits epsilon and gamma comprise a catalytic subcomplex. Within the complex, the hexameric regulatory complex resides at the center, with the two heterodimeric catalytic subcomplexes bound on opposite sides.</text>
</comment>
<gene>
    <name evidence="8" type="ORF">M9Y10_032313</name>
</gene>
<evidence type="ECO:0000259" key="7">
    <source>
        <dbReference type="Pfam" id="PF25084"/>
    </source>
</evidence>
<name>A0ABR2GZL6_9EUKA</name>
<proteinExistence type="inferred from homology"/>
<evidence type="ECO:0000256" key="2">
    <source>
        <dbReference type="ARBA" id="ARBA00007878"/>
    </source>
</evidence>
<evidence type="ECO:0000256" key="4">
    <source>
        <dbReference type="ARBA" id="ARBA00046432"/>
    </source>
</evidence>
<comment type="caution">
    <text evidence="8">The sequence shown here is derived from an EMBL/GenBank/DDBJ whole genome shotgun (WGS) entry which is preliminary data.</text>
</comment>
<dbReference type="GO" id="GO:0003743">
    <property type="term" value="F:translation initiation factor activity"/>
    <property type="evidence" value="ECO:0007669"/>
    <property type="project" value="UniProtKB-KW"/>
</dbReference>
<dbReference type="Gene3D" id="2.160.10.10">
    <property type="entry name" value="Hexapeptide repeat proteins"/>
    <property type="match status" value="1"/>
</dbReference>
<dbReference type="Pfam" id="PF25084">
    <property type="entry name" value="LbH_EIF2B"/>
    <property type="match status" value="1"/>
</dbReference>
<dbReference type="PANTHER" id="PTHR45887:SF1">
    <property type="entry name" value="TRANSLATION INITIATION FACTOR EIF-2B SUBUNIT EPSILON"/>
    <property type="match status" value="1"/>
</dbReference>
<evidence type="ECO:0000256" key="5">
    <source>
        <dbReference type="SAM" id="MobiDB-lite"/>
    </source>
</evidence>
<evidence type="ECO:0000313" key="9">
    <source>
        <dbReference type="Proteomes" id="UP001470230"/>
    </source>
</evidence>
<feature type="domain" description="Nucleotidyl transferase" evidence="6">
    <location>
        <begin position="35"/>
        <end position="160"/>
    </location>
</feature>
<dbReference type="InterPro" id="IPR051956">
    <property type="entry name" value="eIF2B_epsilon"/>
</dbReference>
<protein>
    <submittedName>
        <fullName evidence="8">Translation initiation factor eIF-2B subunit epsilon</fullName>
    </submittedName>
</protein>
<dbReference type="PANTHER" id="PTHR45887">
    <property type="entry name" value="TRANSLATION INITIATION FACTOR EIF-2B SUBUNIT EPSILON"/>
    <property type="match status" value="1"/>
</dbReference>
<comment type="subcellular location">
    <subcellularLocation>
        <location evidence="1">Cytoplasm</location>
        <location evidence="1">Cytosol</location>
    </subcellularLocation>
</comment>